<dbReference type="Proteomes" id="UP000316008">
    <property type="component" value="Unassembled WGS sequence"/>
</dbReference>
<evidence type="ECO:0000313" key="3">
    <source>
        <dbReference type="Proteomes" id="UP000316008"/>
    </source>
</evidence>
<reference evidence="2 3" key="1">
    <citation type="submission" date="2019-07" db="EMBL/GenBank/DDBJ databases">
        <authorList>
            <person name="Huq M.A."/>
        </authorList>
    </citation>
    <scope>NUCLEOTIDE SEQUENCE [LARGE SCALE GENOMIC DNA]</scope>
    <source>
        <strain evidence="2 3">MAH-3</strain>
    </source>
</reference>
<keyword evidence="3" id="KW-1185">Reference proteome</keyword>
<keyword evidence="1" id="KW-0812">Transmembrane</keyword>
<proteinExistence type="predicted"/>
<dbReference type="InterPro" id="IPR024623">
    <property type="entry name" value="YtxH"/>
</dbReference>
<organism evidence="2 3">
    <name type="scientific">Fluviicola chungangensis</name>
    <dbReference type="NCBI Taxonomy" id="2597671"/>
    <lineage>
        <taxon>Bacteria</taxon>
        <taxon>Pseudomonadati</taxon>
        <taxon>Bacteroidota</taxon>
        <taxon>Flavobacteriia</taxon>
        <taxon>Flavobacteriales</taxon>
        <taxon>Crocinitomicaceae</taxon>
        <taxon>Fluviicola</taxon>
    </lineage>
</organism>
<evidence type="ECO:0000313" key="2">
    <source>
        <dbReference type="EMBL" id="TSJ42110.1"/>
    </source>
</evidence>
<evidence type="ECO:0000256" key="1">
    <source>
        <dbReference type="SAM" id="Phobius"/>
    </source>
</evidence>
<dbReference type="InterPro" id="IPR052928">
    <property type="entry name" value="Desiccation-related_membrane"/>
</dbReference>
<feature type="transmembrane region" description="Helical" evidence="1">
    <location>
        <begin position="18"/>
        <end position="37"/>
    </location>
</feature>
<gene>
    <name evidence="2" type="ORF">FO442_13220</name>
</gene>
<accession>A0A556MQB7</accession>
<keyword evidence="1" id="KW-1133">Transmembrane helix</keyword>
<dbReference type="PANTHER" id="PTHR35792:SF2">
    <property type="entry name" value="GENERAL STRESS PROTEIN"/>
    <property type="match status" value="1"/>
</dbReference>
<dbReference type="EMBL" id="VLPL01000006">
    <property type="protein sequence ID" value="TSJ42110.1"/>
    <property type="molecule type" value="Genomic_DNA"/>
</dbReference>
<name>A0A556MQB7_9FLAO</name>
<sequence length="74" mass="7754">MKTGEEKNKKKSGNASKIVGSLVAGAAVGLAAGILLAPDKGKNTRAKLMKDAEDRTDKLKDKANDGMELIADKK</sequence>
<dbReference type="AlphaFoldDB" id="A0A556MQB7"/>
<dbReference type="Pfam" id="PF12732">
    <property type="entry name" value="YtxH"/>
    <property type="match status" value="1"/>
</dbReference>
<keyword evidence="1" id="KW-0472">Membrane</keyword>
<comment type="caution">
    <text evidence="2">The sequence shown here is derived from an EMBL/GenBank/DDBJ whole genome shotgun (WGS) entry which is preliminary data.</text>
</comment>
<dbReference type="PANTHER" id="PTHR35792">
    <property type="entry name" value="GENERAL STRESS PROTEIN"/>
    <property type="match status" value="1"/>
</dbReference>
<protein>
    <submittedName>
        <fullName evidence="2">YtxH domain-containing protein</fullName>
    </submittedName>
</protein>